<gene>
    <name evidence="2" type="ORF">SDJN03_15129</name>
</gene>
<accession>A0AAV6N061</accession>
<protein>
    <submittedName>
        <fullName evidence="2">Uncharacterized protein</fullName>
    </submittedName>
</protein>
<dbReference type="Proteomes" id="UP000685013">
    <property type="component" value="Chromosome 10"/>
</dbReference>
<dbReference type="AlphaFoldDB" id="A0AAV6N061"/>
<name>A0AAV6N061_9ROSI</name>
<comment type="caution">
    <text evidence="2">The sequence shown here is derived from an EMBL/GenBank/DDBJ whole genome shotgun (WGS) entry which is preliminary data.</text>
</comment>
<proteinExistence type="predicted"/>
<evidence type="ECO:0000313" key="3">
    <source>
        <dbReference type="Proteomes" id="UP000685013"/>
    </source>
</evidence>
<dbReference type="EMBL" id="JAGKQH010000010">
    <property type="protein sequence ID" value="KAG6589706.1"/>
    <property type="molecule type" value="Genomic_DNA"/>
</dbReference>
<evidence type="ECO:0000256" key="1">
    <source>
        <dbReference type="SAM" id="MobiDB-lite"/>
    </source>
</evidence>
<reference evidence="2 3" key="1">
    <citation type="journal article" date="2021" name="Hortic Res">
        <title>The domestication of Cucurbita argyrosperma as revealed by the genome of its wild relative.</title>
        <authorList>
            <person name="Barrera-Redondo J."/>
            <person name="Sanchez-de la Vega G."/>
            <person name="Aguirre-Liguori J.A."/>
            <person name="Castellanos-Morales G."/>
            <person name="Gutierrez-Guerrero Y.T."/>
            <person name="Aguirre-Dugua X."/>
            <person name="Aguirre-Planter E."/>
            <person name="Tenaillon M.I."/>
            <person name="Lira-Saade R."/>
            <person name="Eguiarte L.E."/>
        </authorList>
    </citation>
    <scope>NUCLEOTIDE SEQUENCE [LARGE SCALE GENOMIC DNA]</scope>
    <source>
        <strain evidence="2">JBR-2021</strain>
    </source>
</reference>
<sequence length="131" mass="14902">MGRSSRSYYYRRTSEGVPFQWEMLPGTPKNTPPLVEPVPVRIRPPPVVVSLSLLKPATVQNKQPQFLLFRPWRKQSKSNNNSRPLDDHRSKFGSPCKAKSPTPAAESPGHWRFGCSPWRINPIKIGTGRRV</sequence>
<feature type="region of interest" description="Disordered" evidence="1">
    <location>
        <begin position="70"/>
        <end position="111"/>
    </location>
</feature>
<evidence type="ECO:0000313" key="2">
    <source>
        <dbReference type="EMBL" id="KAG6589706.1"/>
    </source>
</evidence>
<keyword evidence="3" id="KW-1185">Reference proteome</keyword>
<feature type="non-terminal residue" evidence="2">
    <location>
        <position position="1"/>
    </location>
</feature>
<organism evidence="2 3">
    <name type="scientific">Cucurbita argyrosperma subsp. sororia</name>
    <dbReference type="NCBI Taxonomy" id="37648"/>
    <lineage>
        <taxon>Eukaryota</taxon>
        <taxon>Viridiplantae</taxon>
        <taxon>Streptophyta</taxon>
        <taxon>Embryophyta</taxon>
        <taxon>Tracheophyta</taxon>
        <taxon>Spermatophyta</taxon>
        <taxon>Magnoliopsida</taxon>
        <taxon>eudicotyledons</taxon>
        <taxon>Gunneridae</taxon>
        <taxon>Pentapetalae</taxon>
        <taxon>rosids</taxon>
        <taxon>fabids</taxon>
        <taxon>Cucurbitales</taxon>
        <taxon>Cucurbitaceae</taxon>
        <taxon>Cucurbiteae</taxon>
        <taxon>Cucurbita</taxon>
    </lineage>
</organism>